<evidence type="ECO:0008006" key="4">
    <source>
        <dbReference type="Google" id="ProtNLM"/>
    </source>
</evidence>
<dbReference type="EMBL" id="JTLV02000001">
    <property type="protein sequence ID" value="PQM32032.1"/>
    <property type="molecule type" value="Genomic_DNA"/>
</dbReference>
<dbReference type="STRING" id="2138.SMSRO_v1c17400"/>
<reference evidence="2 3" key="1">
    <citation type="journal article" date="2015" name="MBio">
        <title>Genome sequence of the Drosophila melanogaster male-killing Spiroplasma strain MSRO endosymbiont.</title>
        <authorList>
            <person name="Paredes J.C."/>
            <person name="Herren J.K."/>
            <person name="Schupfer F."/>
            <person name="Marin R."/>
            <person name="Claverol S."/>
            <person name="Kuo C.H."/>
            <person name="Lemaitre B."/>
            <person name="Beven L."/>
        </authorList>
    </citation>
    <scope>NUCLEOTIDE SEQUENCE [LARGE SCALE GENOMIC DNA]</scope>
    <source>
        <strain evidence="2 3">MSRO</strain>
    </source>
</reference>
<dbReference type="AlphaFoldDB" id="A0A2P6FF17"/>
<dbReference type="InterPro" id="IPR005531">
    <property type="entry name" value="Asp23"/>
</dbReference>
<dbReference type="Pfam" id="PF03780">
    <property type="entry name" value="Asp23"/>
    <property type="match status" value="1"/>
</dbReference>
<evidence type="ECO:0000313" key="2">
    <source>
        <dbReference type="EMBL" id="PQM32032.1"/>
    </source>
</evidence>
<comment type="caution">
    <text evidence="2">The sequence shown here is derived from an EMBL/GenBank/DDBJ whole genome shotgun (WGS) entry which is preliminary data.</text>
</comment>
<accession>A0A2P6FF17</accession>
<sequence length="120" mass="13641">MLSLVVIFMIEKVNVTEIAALVYAAVTTVPGVAGFAKANEAESSEENVTMLLKDYSQSIKLRQDGRNFYIDIFLILLEGVNIKDIAREIQIRIKYELERLDVYSKDILIYVNVNIQDLLI</sequence>
<evidence type="ECO:0000313" key="3">
    <source>
        <dbReference type="Proteomes" id="UP000031565"/>
    </source>
</evidence>
<keyword evidence="3" id="KW-1185">Reference proteome</keyword>
<comment type="similarity">
    <text evidence="1">Belongs to the asp23 family.</text>
</comment>
<name>A0A2P6FF17_9MOLU</name>
<organism evidence="2 3">
    <name type="scientific">Spiroplasma poulsonii</name>
    <dbReference type="NCBI Taxonomy" id="2138"/>
    <lineage>
        <taxon>Bacteria</taxon>
        <taxon>Bacillati</taxon>
        <taxon>Mycoplasmatota</taxon>
        <taxon>Mollicutes</taxon>
        <taxon>Entomoplasmatales</taxon>
        <taxon>Spiroplasmataceae</taxon>
        <taxon>Spiroplasma</taxon>
    </lineage>
</organism>
<evidence type="ECO:0000256" key="1">
    <source>
        <dbReference type="ARBA" id="ARBA00005721"/>
    </source>
</evidence>
<protein>
    <recommendedName>
        <fullName evidence="4">Asp23/Gls24 family envelope stress response protein</fullName>
    </recommendedName>
</protein>
<dbReference type="Proteomes" id="UP000031565">
    <property type="component" value="Unassembled WGS sequence"/>
</dbReference>
<gene>
    <name evidence="2" type="ORF">SMSRO_SF019160</name>
</gene>
<proteinExistence type="inferred from homology"/>